<proteinExistence type="predicted"/>
<dbReference type="OrthoDB" id="384378at2"/>
<gene>
    <name evidence="2" type="ORF">ELQ35_06770</name>
</gene>
<dbReference type="SUPFAM" id="SSF55154">
    <property type="entry name" value="CYTH-like phosphatases"/>
    <property type="match status" value="1"/>
</dbReference>
<evidence type="ECO:0000259" key="1">
    <source>
        <dbReference type="PROSITE" id="PS51707"/>
    </source>
</evidence>
<dbReference type="AlphaFoldDB" id="A0A3S0W0M7"/>
<dbReference type="RefSeq" id="WP_126864072.1">
    <property type="nucleotide sequence ID" value="NZ_JAUSTX010000001.1"/>
</dbReference>
<dbReference type="Gene3D" id="2.40.320.10">
    <property type="entry name" value="Hypothetical Protein Pfu-838710-001"/>
    <property type="match status" value="1"/>
</dbReference>
<dbReference type="InterPro" id="IPR009195">
    <property type="entry name" value="Uncharacterised_YjbK"/>
</dbReference>
<evidence type="ECO:0000313" key="3">
    <source>
        <dbReference type="Proteomes" id="UP000267430"/>
    </source>
</evidence>
<protein>
    <submittedName>
        <fullName evidence="2">CYTH domain-containing protein</fullName>
    </submittedName>
</protein>
<comment type="caution">
    <text evidence="2">The sequence shown here is derived from an EMBL/GenBank/DDBJ whole genome shotgun (WGS) entry which is preliminary data.</text>
</comment>
<dbReference type="PIRSF" id="PIRSF012526">
    <property type="entry name" value="CYTH_UCP012526"/>
    <property type="match status" value="1"/>
</dbReference>
<evidence type="ECO:0000313" key="2">
    <source>
        <dbReference type="EMBL" id="RUQ30050.1"/>
    </source>
</evidence>
<keyword evidence="3" id="KW-1185">Reference proteome</keyword>
<dbReference type="CDD" id="cd07762">
    <property type="entry name" value="CYTH-like_Pase_1"/>
    <property type="match status" value="1"/>
</dbReference>
<accession>A0A3S0W0M7</accession>
<feature type="domain" description="CYTH" evidence="1">
    <location>
        <begin position="4"/>
        <end position="192"/>
    </location>
</feature>
<name>A0A3S0W0M7_9BACI</name>
<dbReference type="InterPro" id="IPR033469">
    <property type="entry name" value="CYTH-like_dom_sf"/>
</dbReference>
<dbReference type="SMART" id="SM01118">
    <property type="entry name" value="CYTH"/>
    <property type="match status" value="1"/>
</dbReference>
<dbReference type="PROSITE" id="PS51707">
    <property type="entry name" value="CYTH"/>
    <property type="match status" value="1"/>
</dbReference>
<dbReference type="EMBL" id="RYZZ01000007">
    <property type="protein sequence ID" value="RUQ30050.1"/>
    <property type="molecule type" value="Genomic_DNA"/>
</dbReference>
<dbReference type="InterPro" id="IPR023577">
    <property type="entry name" value="CYTH_domain"/>
</dbReference>
<dbReference type="Proteomes" id="UP000267430">
    <property type="component" value="Unassembled WGS sequence"/>
</dbReference>
<organism evidence="2 3">
    <name type="scientific">Peribacillus cavernae</name>
    <dbReference type="NCBI Taxonomy" id="1674310"/>
    <lineage>
        <taxon>Bacteria</taxon>
        <taxon>Bacillati</taxon>
        <taxon>Bacillota</taxon>
        <taxon>Bacilli</taxon>
        <taxon>Bacillales</taxon>
        <taxon>Bacillaceae</taxon>
        <taxon>Peribacillus</taxon>
    </lineage>
</organism>
<dbReference type="Pfam" id="PF01928">
    <property type="entry name" value="CYTH"/>
    <property type="match status" value="1"/>
</dbReference>
<reference evidence="2 3" key="1">
    <citation type="submission" date="2018-12" db="EMBL/GenBank/DDBJ databases">
        <title>Bacillus chawlae sp. nov., Bacillus glennii sp. nov., and Bacillus saganii sp. nov. Isolated from the Vehicle Assembly Building at Kennedy Space Center where the Viking Spacecraft were Assembled.</title>
        <authorList>
            <person name="Seuylemezian A."/>
            <person name="Vaishampayan P."/>
        </authorList>
    </citation>
    <scope>NUCLEOTIDE SEQUENCE [LARGE SCALE GENOMIC DNA]</scope>
    <source>
        <strain evidence="2 3">L5</strain>
    </source>
</reference>
<sequence length="192" mass="22350">MDQHIEIEFKNLVNKQEFDKLKEYFNVAELDFVTQENHYFDTPSFELKEKGSALRIRQRNGNSELTLKQPAEDGLLETNLALTNELANDILIGKSLPDNEITRLIESLKITSSDIRYFGTLQTSRAEVPYKGGLLVFDHSSYLTKEDYEVEYEVSNKTEGQEIFGDLLQKLQIPVRKTENKTRRFYQAKFNK</sequence>